<gene>
    <name evidence="3" type="ORF">PgNI_07974</name>
</gene>
<evidence type="ECO:0008006" key="4">
    <source>
        <dbReference type="Google" id="ProtNLM"/>
    </source>
</evidence>
<reference evidence="3" key="3">
    <citation type="submission" date="2025-08" db="UniProtKB">
        <authorList>
            <consortium name="RefSeq"/>
        </authorList>
    </citation>
    <scope>IDENTIFICATION</scope>
    <source>
        <strain evidence="3">NI907</strain>
    </source>
</reference>
<feature type="region of interest" description="Disordered" evidence="1">
    <location>
        <begin position="152"/>
        <end position="173"/>
    </location>
</feature>
<dbReference type="GeneID" id="41962885"/>
<evidence type="ECO:0000313" key="3">
    <source>
        <dbReference type="RefSeq" id="XP_030981530.1"/>
    </source>
</evidence>
<feature type="compositionally biased region" description="Polar residues" evidence="1">
    <location>
        <begin position="153"/>
        <end position="164"/>
    </location>
</feature>
<name>A0A6P8B326_PYRGI</name>
<dbReference type="AlphaFoldDB" id="A0A6P8B326"/>
<keyword evidence="2" id="KW-1185">Reference proteome</keyword>
<proteinExistence type="predicted"/>
<sequence>MSTGFGTFTATTLSMDDMGYCYPLSGGTSSRGEGPVYPPKYHHEKPTTQPAFADSRDLAVESPTLLSSHSISLDTVRIRVSELQYFLFTRLHSITDEDLAEAIFSPFIIPESINKPTGPRANIIHRLIYASECLLSLISTLSFLWTSCDDPNDSPQASTPNQHGPNFKISSRPKSKSSSILAQHLQGRAGQGLHVEDSADVTEHQHPSSTSTTSMVNLPTVATILTCHVGILSVYRSVFSRIHDALRTCGVPSSAYEADLASPQKKATITCPPSPKKEMLPLNTPCVLGLRVQLEMMTHMLDRMRAAWATAMEGHPSHEDQQQEQEKRQQDRLWLRRRATLETLKSMLALQGHELSCQDSGMGISAVGDLGDKIRRLLRNCDKGMY</sequence>
<feature type="compositionally biased region" description="Basic and acidic residues" evidence="1">
    <location>
        <begin position="315"/>
        <end position="331"/>
    </location>
</feature>
<feature type="region of interest" description="Disordered" evidence="1">
    <location>
        <begin position="312"/>
        <end position="331"/>
    </location>
</feature>
<dbReference type="Proteomes" id="UP000515153">
    <property type="component" value="Unplaced"/>
</dbReference>
<evidence type="ECO:0000256" key="1">
    <source>
        <dbReference type="SAM" id="MobiDB-lite"/>
    </source>
</evidence>
<reference evidence="3" key="2">
    <citation type="submission" date="2019-10" db="EMBL/GenBank/DDBJ databases">
        <authorList>
            <consortium name="NCBI Genome Project"/>
        </authorList>
    </citation>
    <scope>NUCLEOTIDE SEQUENCE</scope>
    <source>
        <strain evidence="3">NI907</strain>
    </source>
</reference>
<accession>A0A6P8B326</accession>
<organism evidence="2 3">
    <name type="scientific">Pyricularia grisea</name>
    <name type="common">Crabgrass-specific blast fungus</name>
    <name type="synonym">Magnaporthe grisea</name>
    <dbReference type="NCBI Taxonomy" id="148305"/>
    <lineage>
        <taxon>Eukaryota</taxon>
        <taxon>Fungi</taxon>
        <taxon>Dikarya</taxon>
        <taxon>Ascomycota</taxon>
        <taxon>Pezizomycotina</taxon>
        <taxon>Sordariomycetes</taxon>
        <taxon>Sordariomycetidae</taxon>
        <taxon>Magnaporthales</taxon>
        <taxon>Pyriculariaceae</taxon>
        <taxon>Pyricularia</taxon>
    </lineage>
</organism>
<evidence type="ECO:0000313" key="2">
    <source>
        <dbReference type="Proteomes" id="UP000515153"/>
    </source>
</evidence>
<dbReference type="KEGG" id="pgri:PgNI_07974"/>
<dbReference type="RefSeq" id="XP_030981530.1">
    <property type="nucleotide sequence ID" value="XM_031127976.1"/>
</dbReference>
<reference evidence="3" key="1">
    <citation type="journal article" date="2019" name="Mol. Biol. Evol.">
        <title>Blast fungal genomes show frequent chromosomal changes, gene gains and losses, and effector gene turnover.</title>
        <authorList>
            <person name="Gomez Luciano L.B."/>
            <person name="Jason Tsai I."/>
            <person name="Chuma I."/>
            <person name="Tosa Y."/>
            <person name="Chen Y.H."/>
            <person name="Li J.Y."/>
            <person name="Li M.Y."/>
            <person name="Jade Lu M.Y."/>
            <person name="Nakayashiki H."/>
            <person name="Li W.H."/>
        </authorList>
    </citation>
    <scope>NUCLEOTIDE SEQUENCE</scope>
    <source>
        <strain evidence="3">NI907</strain>
    </source>
</reference>
<protein>
    <recommendedName>
        <fullName evidence="4">Aflatoxin regulatory protein domain-containing protein</fullName>
    </recommendedName>
</protein>